<dbReference type="Proteomes" id="UP000182762">
    <property type="component" value="Unassembled WGS sequence"/>
</dbReference>
<comment type="catalytic activity">
    <reaction evidence="13">
        <text>dibenzothiophene + 2 FMNH2 + 2 O2 = dibenzothiophene 5,5-dioxide + 2 FMN + 2 H2O + 2 H(+)</text>
        <dbReference type="Rhea" id="RHEA:49072"/>
        <dbReference type="ChEBI" id="CHEBI:15377"/>
        <dbReference type="ChEBI" id="CHEBI:15378"/>
        <dbReference type="ChEBI" id="CHEBI:15379"/>
        <dbReference type="ChEBI" id="CHEBI:23681"/>
        <dbReference type="ChEBI" id="CHEBI:57618"/>
        <dbReference type="ChEBI" id="CHEBI:58210"/>
        <dbReference type="ChEBI" id="CHEBI:90356"/>
        <dbReference type="EC" id="1.14.14.21"/>
    </reaction>
</comment>
<gene>
    <name evidence="17" type="ORF">SAMN02745910_00070</name>
</gene>
<evidence type="ECO:0000256" key="2">
    <source>
        <dbReference type="ARBA" id="ARBA00022630"/>
    </source>
</evidence>
<evidence type="ECO:0000259" key="16">
    <source>
        <dbReference type="Pfam" id="PF08028"/>
    </source>
</evidence>
<organism evidence="17 18">
    <name type="scientific">Priestia endophytica DSM 13796</name>
    <dbReference type="NCBI Taxonomy" id="1121089"/>
    <lineage>
        <taxon>Bacteria</taxon>
        <taxon>Bacillati</taxon>
        <taxon>Bacillota</taxon>
        <taxon>Bacilli</taxon>
        <taxon>Bacillales</taxon>
        <taxon>Bacillaceae</taxon>
        <taxon>Priestia</taxon>
    </lineage>
</organism>
<protein>
    <recommendedName>
        <fullName evidence="10">Dibenzothiophene monooxygenase</fullName>
        <ecNumber evidence="9">1.14.14.21</ecNumber>
    </recommendedName>
</protein>
<reference evidence="17 18" key="1">
    <citation type="submission" date="2016-10" db="EMBL/GenBank/DDBJ databases">
        <authorList>
            <person name="Varghese N."/>
            <person name="Submissions S."/>
        </authorList>
    </citation>
    <scope>NUCLEOTIDE SEQUENCE [LARGE SCALE GENOMIC DNA]</scope>
    <source>
        <strain evidence="17 18">DSM 13796</strain>
    </source>
</reference>
<dbReference type="EC" id="1.14.14.21" evidence="9"/>
<feature type="domain" description="Acyl-CoA dehydrogenase/oxidase N-terminal" evidence="15">
    <location>
        <begin position="56"/>
        <end position="136"/>
    </location>
</feature>
<evidence type="ECO:0000256" key="5">
    <source>
        <dbReference type="ARBA" id="ARBA00023002"/>
    </source>
</evidence>
<dbReference type="InterPro" id="IPR036250">
    <property type="entry name" value="AcylCo_DH-like_C"/>
</dbReference>
<dbReference type="EMBL" id="FOXX01000001">
    <property type="protein sequence ID" value="SFQ05791.1"/>
    <property type="molecule type" value="Genomic_DNA"/>
</dbReference>
<dbReference type="Pfam" id="PF02770">
    <property type="entry name" value="Acyl-CoA_dh_M"/>
    <property type="match status" value="1"/>
</dbReference>
<dbReference type="InterPro" id="IPR009100">
    <property type="entry name" value="AcylCoA_DH/oxidase_NM_dom_sf"/>
</dbReference>
<keyword evidence="6" id="KW-0503">Monooxygenase</keyword>
<evidence type="ECO:0000256" key="11">
    <source>
        <dbReference type="ARBA" id="ARBA00047859"/>
    </source>
</evidence>
<dbReference type="GeneID" id="93708849"/>
<dbReference type="Gene3D" id="1.20.140.10">
    <property type="entry name" value="Butyryl-CoA Dehydrogenase, subunit A, domain 3"/>
    <property type="match status" value="1"/>
</dbReference>
<comment type="similarity">
    <text evidence="8">Belongs to the DszC flavin monooxygenase family.</text>
</comment>
<comment type="subcellular location">
    <subcellularLocation>
        <location evidence="1">Cytoplasm</location>
    </subcellularLocation>
</comment>
<dbReference type="RefSeq" id="WP_061801644.1">
    <property type="nucleotide sequence ID" value="NZ_FOXX01000001.1"/>
</dbReference>
<evidence type="ECO:0000256" key="12">
    <source>
        <dbReference type="ARBA" id="ARBA00048445"/>
    </source>
</evidence>
<feature type="domain" description="Acyl-CoA dehydrogenase C-terminal" evidence="16">
    <location>
        <begin position="258"/>
        <end position="393"/>
    </location>
</feature>
<dbReference type="SUPFAM" id="SSF56645">
    <property type="entry name" value="Acyl-CoA dehydrogenase NM domain-like"/>
    <property type="match status" value="1"/>
</dbReference>
<feature type="domain" description="Acyl-CoA oxidase/dehydrogenase middle" evidence="14">
    <location>
        <begin position="154"/>
        <end position="232"/>
    </location>
</feature>
<proteinExistence type="inferred from homology"/>
<comment type="catalytic activity">
    <reaction evidence="11">
        <text>dibenzothiophene + FMNH2 + O2 = dibenzothiophene 5-oxide + FMN + H2O + H(+)</text>
        <dbReference type="Rhea" id="RHEA:49076"/>
        <dbReference type="ChEBI" id="CHEBI:15377"/>
        <dbReference type="ChEBI" id="CHEBI:15378"/>
        <dbReference type="ChEBI" id="CHEBI:15379"/>
        <dbReference type="ChEBI" id="CHEBI:23681"/>
        <dbReference type="ChEBI" id="CHEBI:23683"/>
        <dbReference type="ChEBI" id="CHEBI:57618"/>
        <dbReference type="ChEBI" id="CHEBI:58210"/>
    </reaction>
</comment>
<evidence type="ECO:0000256" key="10">
    <source>
        <dbReference type="ARBA" id="ARBA00034345"/>
    </source>
</evidence>
<keyword evidence="2" id="KW-0285">Flavoprotein</keyword>
<dbReference type="Pfam" id="PF08028">
    <property type="entry name" value="Acyl-CoA_dh_2"/>
    <property type="match status" value="1"/>
</dbReference>
<evidence type="ECO:0000256" key="8">
    <source>
        <dbReference type="ARBA" id="ARBA00034317"/>
    </source>
</evidence>
<keyword evidence="18" id="KW-1185">Reference proteome</keyword>
<evidence type="ECO:0000313" key="18">
    <source>
        <dbReference type="Proteomes" id="UP000182762"/>
    </source>
</evidence>
<comment type="catalytic activity">
    <reaction evidence="12">
        <text>dibenzothiophene 5-oxide + FMNH2 + O2 = dibenzothiophene 5,5-dioxide + FMN + H2O + H(+)</text>
        <dbReference type="Rhea" id="RHEA:49080"/>
        <dbReference type="ChEBI" id="CHEBI:15377"/>
        <dbReference type="ChEBI" id="CHEBI:15378"/>
        <dbReference type="ChEBI" id="CHEBI:15379"/>
        <dbReference type="ChEBI" id="CHEBI:23683"/>
        <dbReference type="ChEBI" id="CHEBI:57618"/>
        <dbReference type="ChEBI" id="CHEBI:58210"/>
        <dbReference type="ChEBI" id="CHEBI:90356"/>
    </reaction>
</comment>
<evidence type="ECO:0000256" key="9">
    <source>
        <dbReference type="ARBA" id="ARBA00034328"/>
    </source>
</evidence>
<evidence type="ECO:0000256" key="6">
    <source>
        <dbReference type="ARBA" id="ARBA00023033"/>
    </source>
</evidence>
<dbReference type="InterPro" id="IPR013786">
    <property type="entry name" value="AcylCoA_DH/ox_N"/>
</dbReference>
<name>A0A1I5VEH6_9BACI</name>
<evidence type="ECO:0000259" key="15">
    <source>
        <dbReference type="Pfam" id="PF02771"/>
    </source>
</evidence>
<comment type="pathway">
    <text evidence="7">Sulfur metabolism; dibenzothiophene degradation.</text>
</comment>
<evidence type="ECO:0000256" key="7">
    <source>
        <dbReference type="ARBA" id="ARBA00034307"/>
    </source>
</evidence>
<dbReference type="InterPro" id="IPR013107">
    <property type="entry name" value="Acyl-CoA_DH_C"/>
</dbReference>
<dbReference type="SUPFAM" id="SSF47203">
    <property type="entry name" value="Acyl-CoA dehydrogenase C-terminal domain-like"/>
    <property type="match status" value="1"/>
</dbReference>
<keyword evidence="4" id="KW-0547">Nucleotide-binding</keyword>
<dbReference type="InterPro" id="IPR037069">
    <property type="entry name" value="AcylCoA_DH/ox_N_sf"/>
</dbReference>
<dbReference type="PANTHER" id="PTHR43884:SF12">
    <property type="entry name" value="ISOVALERYL-COA DEHYDROGENASE, MITOCHONDRIAL-RELATED"/>
    <property type="match status" value="1"/>
</dbReference>
<evidence type="ECO:0000256" key="4">
    <source>
        <dbReference type="ARBA" id="ARBA00022741"/>
    </source>
</evidence>
<sequence length="419" mass="45705">MTNYRNLNVSVDTGKSSEKSSYLFTEPVKFHTPALNELISIIAQDTKDRRSANSEAHPYLAWDVIRQSRLGALRLPIERGGGGASIRELFAVIIKLAEADSDVAHSLRAHYSFVESLLIAPRDEQRDYWLQKIADGHIIGNATTELSSKNVGTKVFETKLSRDGDHYRLNGTKYFSTGTLYADFVLVTASAVGETALSVVIPTNREGVILEDDWDGIGQKLTGSGTTRFNNVLVKQEEIAGTYDKKTPFNSYLQLYLHAVITGIMHNVVTDAAALVQNRKRTFSFAAANTPSEDPQLQQIIGEIASSAFGASAIVLTAAEALDQAVASAVEGDIDYALSHEASVKAAQAKVMIDNIALQAATRLFEVGGASATRQSANLDRHWRNIRTIASHNPTAYKARAIGDYVVNGNELPIKQVYF</sequence>
<dbReference type="Pfam" id="PF02771">
    <property type="entry name" value="Acyl-CoA_dh_N"/>
    <property type="match status" value="1"/>
</dbReference>
<dbReference type="PIRSF" id="PIRSF016578">
    <property type="entry name" value="HsaA"/>
    <property type="match status" value="1"/>
</dbReference>
<accession>A0A1I5VEH6</accession>
<evidence type="ECO:0000256" key="1">
    <source>
        <dbReference type="ARBA" id="ARBA00004496"/>
    </source>
</evidence>
<dbReference type="Gene3D" id="1.10.540.10">
    <property type="entry name" value="Acyl-CoA dehydrogenase/oxidase, N-terminal domain"/>
    <property type="match status" value="1"/>
</dbReference>
<dbReference type="PANTHER" id="PTHR43884">
    <property type="entry name" value="ACYL-COA DEHYDROGENASE"/>
    <property type="match status" value="1"/>
</dbReference>
<dbReference type="InterPro" id="IPR046373">
    <property type="entry name" value="Acyl-CoA_Oxase/DH_mid-dom_sf"/>
</dbReference>
<evidence type="ECO:0000313" key="17">
    <source>
        <dbReference type="EMBL" id="SFQ05791.1"/>
    </source>
</evidence>
<comment type="caution">
    <text evidence="17">The sequence shown here is derived from an EMBL/GenBank/DDBJ whole genome shotgun (WGS) entry which is preliminary data.</text>
</comment>
<keyword evidence="3" id="KW-0288">FMN</keyword>
<keyword evidence="5" id="KW-0560">Oxidoreductase</keyword>
<evidence type="ECO:0000256" key="13">
    <source>
        <dbReference type="ARBA" id="ARBA00049456"/>
    </source>
</evidence>
<dbReference type="InterPro" id="IPR006091">
    <property type="entry name" value="Acyl-CoA_Oxase/DH_mid-dom"/>
</dbReference>
<evidence type="ECO:0000259" key="14">
    <source>
        <dbReference type="Pfam" id="PF02770"/>
    </source>
</evidence>
<evidence type="ECO:0000256" key="3">
    <source>
        <dbReference type="ARBA" id="ARBA00022643"/>
    </source>
</evidence>
<dbReference type="Gene3D" id="2.40.110.10">
    <property type="entry name" value="Butyryl-CoA Dehydrogenase, subunit A, domain 2"/>
    <property type="match status" value="1"/>
</dbReference>